<sequence>MGNYKLQKSERPLAAEEFKALHEQSRQQWADVILKAQPWHCYTSMRARIWLRKNGLAITEEAIEKVRRPKTAGKDMGLVPRDALMALDSGEEVLDVMSCTPVSYDADFQAALVVAYLRWEQEEVNFEDVQPALRVATVKKEDSEGSEWLNE</sequence>
<reference evidence="1" key="1">
    <citation type="submission" date="2021-02" db="EMBL/GenBank/DDBJ databases">
        <authorList>
            <consortium name="DOE Joint Genome Institute"/>
            <person name="Ahrendt S."/>
            <person name="Looney B.P."/>
            <person name="Miyauchi S."/>
            <person name="Morin E."/>
            <person name="Drula E."/>
            <person name="Courty P.E."/>
            <person name="Chicoki N."/>
            <person name="Fauchery L."/>
            <person name="Kohler A."/>
            <person name="Kuo A."/>
            <person name="Labutti K."/>
            <person name="Pangilinan J."/>
            <person name="Lipzen A."/>
            <person name="Riley R."/>
            <person name="Andreopoulos W."/>
            <person name="He G."/>
            <person name="Johnson J."/>
            <person name="Barry K.W."/>
            <person name="Grigoriev I.V."/>
            <person name="Nagy L."/>
            <person name="Hibbett D."/>
            <person name="Henrissat B."/>
            <person name="Matheny P.B."/>
            <person name="Labbe J."/>
            <person name="Martin F."/>
        </authorList>
    </citation>
    <scope>NUCLEOTIDE SEQUENCE</scope>
    <source>
        <strain evidence="1">FP105234-sp</strain>
    </source>
</reference>
<dbReference type="EMBL" id="MU275884">
    <property type="protein sequence ID" value="KAI0048608.1"/>
    <property type="molecule type" value="Genomic_DNA"/>
</dbReference>
<comment type="caution">
    <text evidence="1">The sequence shown here is derived from an EMBL/GenBank/DDBJ whole genome shotgun (WGS) entry which is preliminary data.</text>
</comment>
<organism evidence="1 2">
    <name type="scientific">Auriscalpium vulgare</name>
    <dbReference type="NCBI Taxonomy" id="40419"/>
    <lineage>
        <taxon>Eukaryota</taxon>
        <taxon>Fungi</taxon>
        <taxon>Dikarya</taxon>
        <taxon>Basidiomycota</taxon>
        <taxon>Agaricomycotina</taxon>
        <taxon>Agaricomycetes</taxon>
        <taxon>Russulales</taxon>
        <taxon>Auriscalpiaceae</taxon>
        <taxon>Auriscalpium</taxon>
    </lineage>
</organism>
<name>A0ACB8RYJ8_9AGAM</name>
<protein>
    <submittedName>
        <fullName evidence="1">Uncharacterized protein</fullName>
    </submittedName>
</protein>
<gene>
    <name evidence="1" type="ORF">FA95DRAFT_1557829</name>
</gene>
<proteinExistence type="predicted"/>
<reference evidence="1" key="2">
    <citation type="journal article" date="2022" name="New Phytol.">
        <title>Evolutionary transition to the ectomycorrhizal habit in the genomes of a hyperdiverse lineage of mushroom-forming fungi.</title>
        <authorList>
            <person name="Looney B."/>
            <person name="Miyauchi S."/>
            <person name="Morin E."/>
            <person name="Drula E."/>
            <person name="Courty P.E."/>
            <person name="Kohler A."/>
            <person name="Kuo A."/>
            <person name="LaButti K."/>
            <person name="Pangilinan J."/>
            <person name="Lipzen A."/>
            <person name="Riley R."/>
            <person name="Andreopoulos W."/>
            <person name="He G."/>
            <person name="Johnson J."/>
            <person name="Nolan M."/>
            <person name="Tritt A."/>
            <person name="Barry K.W."/>
            <person name="Grigoriev I.V."/>
            <person name="Nagy L.G."/>
            <person name="Hibbett D."/>
            <person name="Henrissat B."/>
            <person name="Matheny P.B."/>
            <person name="Labbe J."/>
            <person name="Martin F.M."/>
        </authorList>
    </citation>
    <scope>NUCLEOTIDE SEQUENCE</scope>
    <source>
        <strain evidence="1">FP105234-sp</strain>
    </source>
</reference>
<keyword evidence="2" id="KW-1185">Reference proteome</keyword>
<evidence type="ECO:0000313" key="2">
    <source>
        <dbReference type="Proteomes" id="UP000814033"/>
    </source>
</evidence>
<dbReference type="Proteomes" id="UP000814033">
    <property type="component" value="Unassembled WGS sequence"/>
</dbReference>
<accession>A0ACB8RYJ8</accession>
<evidence type="ECO:0000313" key="1">
    <source>
        <dbReference type="EMBL" id="KAI0048608.1"/>
    </source>
</evidence>